<dbReference type="Gene3D" id="1.10.510.10">
    <property type="entry name" value="Transferase(Phosphotransferase) domain 1"/>
    <property type="match status" value="1"/>
</dbReference>
<dbReference type="InterPro" id="IPR029071">
    <property type="entry name" value="Ubiquitin-like_domsf"/>
</dbReference>
<keyword evidence="3" id="KW-0175">Coiled coil</keyword>
<dbReference type="Pfam" id="PF00069">
    <property type="entry name" value="Pkinase"/>
    <property type="match status" value="2"/>
</dbReference>
<evidence type="ECO:0000256" key="4">
    <source>
        <dbReference type="SAM" id="MobiDB-lite"/>
    </source>
</evidence>
<dbReference type="EMBL" id="JARBJD010000086">
    <property type="protein sequence ID" value="KAK2953792.1"/>
    <property type="molecule type" value="Genomic_DNA"/>
</dbReference>
<evidence type="ECO:0008006" key="9">
    <source>
        <dbReference type="Google" id="ProtNLM"/>
    </source>
</evidence>
<evidence type="ECO:0000256" key="1">
    <source>
        <dbReference type="ARBA" id="ARBA00022741"/>
    </source>
</evidence>
<name>A0ABQ9XQT3_9EUKA</name>
<feature type="region of interest" description="Disordered" evidence="4">
    <location>
        <begin position="521"/>
        <end position="558"/>
    </location>
</feature>
<dbReference type="CDD" id="cd17039">
    <property type="entry name" value="Ubl_ubiquitin_like"/>
    <property type="match status" value="2"/>
</dbReference>
<dbReference type="PANTHER" id="PTHR24346:SF30">
    <property type="entry name" value="MATERNAL EMBRYONIC LEUCINE ZIPPER KINASE"/>
    <property type="match status" value="1"/>
</dbReference>
<dbReference type="Gene3D" id="3.30.200.20">
    <property type="entry name" value="Phosphorylase Kinase, domain 1"/>
    <property type="match status" value="1"/>
</dbReference>
<dbReference type="PROSITE" id="PS00108">
    <property type="entry name" value="PROTEIN_KINASE_ST"/>
    <property type="match status" value="1"/>
</dbReference>
<feature type="compositionally biased region" description="Low complexity" evidence="4">
    <location>
        <begin position="756"/>
        <end position="767"/>
    </location>
</feature>
<dbReference type="PANTHER" id="PTHR24346">
    <property type="entry name" value="MAP/MICROTUBULE AFFINITY-REGULATING KINASE"/>
    <property type="match status" value="1"/>
</dbReference>
<comment type="caution">
    <text evidence="7">The sequence shown here is derived from an EMBL/GenBank/DDBJ whole genome shotgun (WGS) entry which is preliminary data.</text>
</comment>
<dbReference type="InterPro" id="IPR011009">
    <property type="entry name" value="Kinase-like_dom_sf"/>
</dbReference>
<gene>
    <name evidence="7" type="ORF">BLNAU_11195</name>
</gene>
<dbReference type="SUPFAM" id="SSF54236">
    <property type="entry name" value="Ubiquitin-like"/>
    <property type="match status" value="2"/>
</dbReference>
<dbReference type="Proteomes" id="UP001281761">
    <property type="component" value="Unassembled WGS sequence"/>
</dbReference>
<reference evidence="7 8" key="1">
    <citation type="journal article" date="2022" name="bioRxiv">
        <title>Genomics of Preaxostyla Flagellates Illuminates Evolutionary Transitions and the Path Towards Mitochondrial Loss.</title>
        <authorList>
            <person name="Novak L.V.F."/>
            <person name="Treitli S.C."/>
            <person name="Pyrih J."/>
            <person name="Halakuc P."/>
            <person name="Pipaliya S.V."/>
            <person name="Vacek V."/>
            <person name="Brzon O."/>
            <person name="Soukal P."/>
            <person name="Eme L."/>
            <person name="Dacks J.B."/>
            <person name="Karnkowska A."/>
            <person name="Elias M."/>
            <person name="Hampl V."/>
        </authorList>
    </citation>
    <scope>NUCLEOTIDE SEQUENCE [LARGE SCALE GENOMIC DNA]</scope>
    <source>
        <strain evidence="7">NAU3</strain>
        <tissue evidence="7">Gut</tissue>
    </source>
</reference>
<evidence type="ECO:0000259" key="5">
    <source>
        <dbReference type="PROSITE" id="PS50011"/>
    </source>
</evidence>
<dbReference type="InterPro" id="IPR008271">
    <property type="entry name" value="Ser/Thr_kinase_AS"/>
</dbReference>
<evidence type="ECO:0000313" key="8">
    <source>
        <dbReference type="Proteomes" id="UP001281761"/>
    </source>
</evidence>
<feature type="compositionally biased region" description="Acidic residues" evidence="4">
    <location>
        <begin position="531"/>
        <end position="545"/>
    </location>
</feature>
<proteinExistence type="predicted"/>
<dbReference type="SUPFAM" id="SSF56112">
    <property type="entry name" value="Protein kinase-like (PK-like)"/>
    <property type="match status" value="1"/>
</dbReference>
<evidence type="ECO:0000313" key="7">
    <source>
        <dbReference type="EMBL" id="KAK2953792.1"/>
    </source>
</evidence>
<evidence type="ECO:0000256" key="2">
    <source>
        <dbReference type="ARBA" id="ARBA00022840"/>
    </source>
</evidence>
<dbReference type="SMART" id="SM00220">
    <property type="entry name" value="S_TKc"/>
    <property type="match status" value="1"/>
</dbReference>
<protein>
    <recommendedName>
        <fullName evidence="9">Non-specific serine/threonine protein kinase</fullName>
    </recommendedName>
</protein>
<feature type="region of interest" description="Disordered" evidence="4">
    <location>
        <begin position="738"/>
        <end position="778"/>
    </location>
</feature>
<keyword evidence="2" id="KW-0067">ATP-binding</keyword>
<feature type="compositionally biased region" description="Polar residues" evidence="4">
    <location>
        <begin position="546"/>
        <end position="558"/>
    </location>
</feature>
<feature type="coiled-coil region" evidence="3">
    <location>
        <begin position="445"/>
        <end position="481"/>
    </location>
</feature>
<organism evidence="7 8">
    <name type="scientific">Blattamonas nauphoetae</name>
    <dbReference type="NCBI Taxonomy" id="2049346"/>
    <lineage>
        <taxon>Eukaryota</taxon>
        <taxon>Metamonada</taxon>
        <taxon>Preaxostyla</taxon>
        <taxon>Oxymonadida</taxon>
        <taxon>Blattamonas</taxon>
    </lineage>
</organism>
<accession>A0ABQ9XQT3</accession>
<dbReference type="PROSITE" id="PS50011">
    <property type="entry name" value="PROTEIN_KINASE_DOM"/>
    <property type="match status" value="1"/>
</dbReference>
<evidence type="ECO:0000256" key="3">
    <source>
        <dbReference type="SAM" id="Coils"/>
    </source>
</evidence>
<evidence type="ECO:0000259" key="6">
    <source>
        <dbReference type="PROSITE" id="PS50053"/>
    </source>
</evidence>
<dbReference type="InterPro" id="IPR000626">
    <property type="entry name" value="Ubiquitin-like_dom"/>
</dbReference>
<keyword evidence="1" id="KW-0547">Nucleotide-binding</keyword>
<feature type="domain" description="Protein kinase" evidence="5">
    <location>
        <begin position="207"/>
        <end position="423"/>
    </location>
</feature>
<dbReference type="Pfam" id="PF00240">
    <property type="entry name" value="ubiquitin"/>
    <property type="match status" value="2"/>
</dbReference>
<keyword evidence="8" id="KW-1185">Reference proteome</keyword>
<feature type="compositionally biased region" description="Polar residues" evidence="4">
    <location>
        <begin position="741"/>
        <end position="752"/>
    </location>
</feature>
<sequence length="825" mass="90807">MTHLRWFLSGSSEDAEGSVLAERTVRSKRVQKVTTTFDTHRVGGSSGIRGGRRPCGGGSLGLLPLKSANRNLVLPPLKSANRNLVLPPLKSANRNLVLPPLKSANRNLVLPPLKSANRNLVLPPLKSANRNLVLPPLQSANRNLVLPPLKSANRNLVLPPLKSANRNLGLLSTPMSESPMLPSKLLTISSNEIHLLALFSPRPSSHNTNAKRISEGAFGQVLKVTHERSGVDYAVKVLPVLKEEDKERVSRQVEMLTRFAHPRIVGLHESIDMGGYQAIVMELGCVFTHGDIKPENVLFHPNNRAFLCDLGGSAAFEQHLTQRTGEFGTFEYNSPERVMDSNGTATPANDVWSLGVLAYRMVTGRGLFDELTLPQLCLALGLFSESKIPTTIPAAVRGVLVKMLEPNAALRATTTALLEGGLLEGMLGAETALSKMMSIQLATGVNEMKELLNDARVKEKTMELETEKAKLLKETIELEHQLTATHTSPISIDHEVNILSTKHEMPPLQGDKVVMEVNPQSTPDITRFYPNDDDFTDWTDDDNSENEPSTGSPSNETINNEFDLIVKIGIAGDKYHLSVYPHNTIIQIKERLASFVGQSIDDISLMYGPDLLSDSTTLSKIDFCENHTMIAFINTDEQPSTQSRSKENVNDAFSLMVENTSTGDQYNLNVVPFNTILEIKLRLGHYVDVWYREISLLFEAEELKDYKTLSEINFNGHFVLHLSINKPNDQIDVTAHDANTDEQPSTGSPSKEGNTHHTPTTASSSTSKVPQKPNPLPVKVAARDHPAYQPFFARLKGGKKAVFMAPEMREKGLNPDALSDPDMLV</sequence>
<dbReference type="PROSITE" id="PS50053">
    <property type="entry name" value="UBIQUITIN_2"/>
    <property type="match status" value="2"/>
</dbReference>
<feature type="domain" description="Ubiquitin-like" evidence="6">
    <location>
        <begin position="653"/>
        <end position="729"/>
    </location>
</feature>
<feature type="domain" description="Ubiquitin-like" evidence="6">
    <location>
        <begin position="562"/>
        <end position="629"/>
    </location>
</feature>
<dbReference type="Gene3D" id="3.10.20.90">
    <property type="entry name" value="Phosphatidylinositol 3-kinase Catalytic Subunit, Chain A, domain 1"/>
    <property type="match status" value="2"/>
</dbReference>
<dbReference type="InterPro" id="IPR000719">
    <property type="entry name" value="Prot_kinase_dom"/>
</dbReference>